<dbReference type="PANTHER" id="PTHR22960">
    <property type="entry name" value="MOLYBDOPTERIN COFACTOR SYNTHESIS PROTEIN A"/>
    <property type="match status" value="1"/>
</dbReference>
<evidence type="ECO:0000256" key="3">
    <source>
        <dbReference type="ARBA" id="ARBA00012575"/>
    </source>
</evidence>
<evidence type="ECO:0000256" key="4">
    <source>
        <dbReference type="ARBA" id="ARBA00023150"/>
    </source>
</evidence>
<evidence type="ECO:0000256" key="5">
    <source>
        <dbReference type="ARBA" id="ARBA00023239"/>
    </source>
</evidence>
<feature type="active site" evidence="7">
    <location>
        <position position="129"/>
    </location>
</feature>
<name>A9A057_DESOH</name>
<dbReference type="InterPro" id="IPR050105">
    <property type="entry name" value="MoCo_biosynth_MoaA/MoaC"/>
</dbReference>
<dbReference type="CDD" id="cd01420">
    <property type="entry name" value="MoaC_PE"/>
    <property type="match status" value="1"/>
</dbReference>
<dbReference type="InterPro" id="IPR036522">
    <property type="entry name" value="MoaC_sf"/>
</dbReference>
<dbReference type="HOGENOM" id="CLU_074693_1_1_7"/>
<keyword evidence="10" id="KW-1185">Reference proteome</keyword>
<feature type="binding site" evidence="7">
    <location>
        <begin position="114"/>
        <end position="115"/>
    </location>
    <ligand>
        <name>substrate</name>
    </ligand>
</feature>
<dbReference type="InterPro" id="IPR023045">
    <property type="entry name" value="MoaC"/>
</dbReference>
<gene>
    <name evidence="7" type="primary">moaC</name>
    <name evidence="9" type="ordered locus">Dole_3173</name>
</gene>
<dbReference type="InterPro" id="IPR002820">
    <property type="entry name" value="Mopterin_CF_biosynth-C_dom"/>
</dbReference>
<accession>A9A057</accession>
<evidence type="ECO:0000256" key="6">
    <source>
        <dbReference type="ARBA" id="ARBA00055087"/>
    </source>
</evidence>
<dbReference type="AlphaFoldDB" id="A9A057"/>
<feature type="binding site" evidence="7">
    <location>
        <begin position="76"/>
        <end position="78"/>
    </location>
    <ligand>
        <name>substrate</name>
    </ligand>
</feature>
<evidence type="ECO:0000256" key="7">
    <source>
        <dbReference type="HAMAP-Rule" id="MF_01224"/>
    </source>
</evidence>
<keyword evidence="5 7" id="KW-0456">Lyase</keyword>
<evidence type="ECO:0000256" key="2">
    <source>
        <dbReference type="ARBA" id="ARBA00005046"/>
    </source>
</evidence>
<protein>
    <recommendedName>
        <fullName evidence="3 7">Cyclic pyranopterin monophosphate synthase</fullName>
        <ecNumber evidence="3 7">4.6.1.17</ecNumber>
    </recommendedName>
    <alternativeName>
        <fullName evidence="7">Molybdenum cofactor biosynthesis protein C</fullName>
    </alternativeName>
</protein>
<dbReference type="GO" id="GO:0006777">
    <property type="term" value="P:Mo-molybdopterin cofactor biosynthetic process"/>
    <property type="evidence" value="ECO:0007669"/>
    <property type="project" value="UniProtKB-UniRule"/>
</dbReference>
<evidence type="ECO:0000256" key="1">
    <source>
        <dbReference type="ARBA" id="ARBA00001637"/>
    </source>
</evidence>
<dbReference type="OrthoDB" id="9794429at2"/>
<dbReference type="STRING" id="96561.Dole_3173"/>
<dbReference type="eggNOG" id="COG0315">
    <property type="taxonomic scope" value="Bacteria"/>
</dbReference>
<reference evidence="9 10" key="1">
    <citation type="submission" date="2007-10" db="EMBL/GenBank/DDBJ databases">
        <title>Complete sequence of Desulfococcus oleovorans Hxd3.</title>
        <authorList>
            <consortium name="US DOE Joint Genome Institute"/>
            <person name="Copeland A."/>
            <person name="Lucas S."/>
            <person name="Lapidus A."/>
            <person name="Barry K."/>
            <person name="Glavina del Rio T."/>
            <person name="Dalin E."/>
            <person name="Tice H."/>
            <person name="Pitluck S."/>
            <person name="Kiss H."/>
            <person name="Brettin T."/>
            <person name="Bruce D."/>
            <person name="Detter J.C."/>
            <person name="Han C."/>
            <person name="Schmutz J."/>
            <person name="Larimer F."/>
            <person name="Land M."/>
            <person name="Hauser L."/>
            <person name="Kyrpides N."/>
            <person name="Kim E."/>
            <person name="Wawrik B."/>
            <person name="Richardson P."/>
        </authorList>
    </citation>
    <scope>NUCLEOTIDE SEQUENCE [LARGE SCALE GENOMIC DNA]</scope>
    <source>
        <strain evidence="10">DSM 6200 / JCM 39069 / Hxd3</strain>
    </source>
</reference>
<sequence>MSEEFTHIDASGNVRMVDVSDKKNTNRKALATGVIKMKPDTLEKIIGGSVKKGNVLEAARIAGIMAAKKTRDLIPLCHPINVTYAGIDFVPDMAGSAIEIIAEVRTFGKTGVEIEAMTAAAIAALTIYDMCKSYDRGMVVSDIRLMEKLGGKSGHFKA</sequence>
<dbReference type="UniPathway" id="UPA00344"/>
<dbReference type="PANTHER" id="PTHR22960:SF29">
    <property type="entry name" value="CYCLIC PYRANOPTERIN MONOPHOSPHATE SYNTHASE"/>
    <property type="match status" value="1"/>
</dbReference>
<comment type="pathway">
    <text evidence="2 7">Cofactor biosynthesis; molybdopterin biosynthesis.</text>
</comment>
<evidence type="ECO:0000259" key="8">
    <source>
        <dbReference type="Pfam" id="PF01967"/>
    </source>
</evidence>
<feature type="domain" description="Molybdopterin cofactor biosynthesis C (MoaC)" evidence="8">
    <location>
        <begin position="16"/>
        <end position="151"/>
    </location>
</feature>
<comment type="function">
    <text evidence="6 7">Catalyzes the conversion of (8S)-3',8-cyclo-7,8-dihydroguanosine 5'-triphosphate to cyclic pyranopterin monophosphate (cPMP).</text>
</comment>
<evidence type="ECO:0000313" key="9">
    <source>
        <dbReference type="EMBL" id="ABW68976.1"/>
    </source>
</evidence>
<dbReference type="NCBIfam" id="NF006870">
    <property type="entry name" value="PRK09364.1"/>
    <property type="match status" value="1"/>
</dbReference>
<dbReference type="SUPFAM" id="SSF55040">
    <property type="entry name" value="Molybdenum cofactor biosynthesis protein C, MoaC"/>
    <property type="match status" value="1"/>
</dbReference>
<comment type="subunit">
    <text evidence="7">Homohexamer; trimer of dimers.</text>
</comment>
<proteinExistence type="inferred from homology"/>
<dbReference type="Proteomes" id="UP000008561">
    <property type="component" value="Chromosome"/>
</dbReference>
<dbReference type="HAMAP" id="MF_01224_B">
    <property type="entry name" value="MoaC_B"/>
    <property type="match status" value="1"/>
</dbReference>
<dbReference type="EMBL" id="CP000859">
    <property type="protein sequence ID" value="ABW68976.1"/>
    <property type="molecule type" value="Genomic_DNA"/>
</dbReference>
<dbReference type="KEGG" id="dol:Dole_3173"/>
<evidence type="ECO:0000313" key="10">
    <source>
        <dbReference type="Proteomes" id="UP000008561"/>
    </source>
</evidence>
<dbReference type="NCBIfam" id="TIGR00581">
    <property type="entry name" value="moaC"/>
    <property type="match status" value="1"/>
</dbReference>
<comment type="similarity">
    <text evidence="7">Belongs to the MoaC family.</text>
</comment>
<dbReference type="Gene3D" id="3.30.70.640">
    <property type="entry name" value="Molybdopterin cofactor biosynthesis C (MoaC) domain"/>
    <property type="match status" value="1"/>
</dbReference>
<dbReference type="GO" id="GO:0061799">
    <property type="term" value="F:cyclic pyranopterin monophosphate synthase activity"/>
    <property type="evidence" value="ECO:0007669"/>
    <property type="project" value="UniProtKB-UniRule"/>
</dbReference>
<dbReference type="EC" id="4.6.1.17" evidence="3 7"/>
<dbReference type="InterPro" id="IPR047594">
    <property type="entry name" value="MoaC_bact/euk"/>
</dbReference>
<comment type="catalytic activity">
    <reaction evidence="1 7">
        <text>(8S)-3',8-cyclo-7,8-dihydroguanosine 5'-triphosphate = cyclic pyranopterin phosphate + diphosphate</text>
        <dbReference type="Rhea" id="RHEA:49580"/>
        <dbReference type="ChEBI" id="CHEBI:33019"/>
        <dbReference type="ChEBI" id="CHEBI:59648"/>
        <dbReference type="ChEBI" id="CHEBI:131766"/>
        <dbReference type="EC" id="4.6.1.17"/>
    </reaction>
</comment>
<keyword evidence="4 7" id="KW-0501">Molybdenum cofactor biosynthesis</keyword>
<dbReference type="RefSeq" id="WP_012176586.1">
    <property type="nucleotide sequence ID" value="NC_009943.1"/>
</dbReference>
<organism evidence="9 10">
    <name type="scientific">Desulfosudis oleivorans (strain DSM 6200 / JCM 39069 / Hxd3)</name>
    <name type="common">Desulfococcus oleovorans</name>
    <dbReference type="NCBI Taxonomy" id="96561"/>
    <lineage>
        <taxon>Bacteria</taxon>
        <taxon>Pseudomonadati</taxon>
        <taxon>Thermodesulfobacteriota</taxon>
        <taxon>Desulfobacteria</taxon>
        <taxon>Desulfobacterales</taxon>
        <taxon>Desulfosudaceae</taxon>
        <taxon>Desulfosudis</taxon>
    </lineage>
</organism>
<dbReference type="Pfam" id="PF01967">
    <property type="entry name" value="MoaC"/>
    <property type="match status" value="1"/>
</dbReference>